<organism evidence="1 2">
    <name type="scientific">Danionella cerebrum</name>
    <dbReference type="NCBI Taxonomy" id="2873325"/>
    <lineage>
        <taxon>Eukaryota</taxon>
        <taxon>Metazoa</taxon>
        <taxon>Chordata</taxon>
        <taxon>Craniata</taxon>
        <taxon>Vertebrata</taxon>
        <taxon>Euteleostomi</taxon>
        <taxon>Actinopterygii</taxon>
        <taxon>Neopterygii</taxon>
        <taxon>Teleostei</taxon>
        <taxon>Ostariophysi</taxon>
        <taxon>Cypriniformes</taxon>
        <taxon>Danionidae</taxon>
        <taxon>Danioninae</taxon>
        <taxon>Danionella</taxon>
    </lineage>
</organism>
<protein>
    <submittedName>
        <fullName evidence="1">Uncharacterized protein</fullName>
    </submittedName>
</protein>
<dbReference type="Proteomes" id="UP000316079">
    <property type="component" value="Unassembled WGS sequence"/>
</dbReference>
<sequence length="55" mass="6152">MIFEAEKLCVHERTGSAPERCLETREPRSSRTSPASHLIELCKTLEIPSLLKADA</sequence>
<accession>A0A553QJC0</accession>
<gene>
    <name evidence="1" type="ORF">DNTS_018253</name>
</gene>
<reference evidence="1 2" key="1">
    <citation type="journal article" date="2019" name="Sci. Data">
        <title>Hybrid genome assembly and annotation of Danionella translucida.</title>
        <authorList>
            <person name="Kadobianskyi M."/>
            <person name="Schulze L."/>
            <person name="Schuelke M."/>
            <person name="Judkewitz B."/>
        </authorList>
    </citation>
    <scope>NUCLEOTIDE SEQUENCE [LARGE SCALE GENOMIC DNA]</scope>
    <source>
        <strain evidence="1 2">Bolton</strain>
    </source>
</reference>
<keyword evidence="2" id="KW-1185">Reference proteome</keyword>
<proteinExistence type="predicted"/>
<evidence type="ECO:0000313" key="2">
    <source>
        <dbReference type="Proteomes" id="UP000316079"/>
    </source>
</evidence>
<comment type="caution">
    <text evidence="1">The sequence shown here is derived from an EMBL/GenBank/DDBJ whole genome shotgun (WGS) entry which is preliminary data.</text>
</comment>
<dbReference type="EMBL" id="SRMA01025882">
    <property type="protein sequence ID" value="TRY90025.1"/>
    <property type="molecule type" value="Genomic_DNA"/>
</dbReference>
<evidence type="ECO:0000313" key="1">
    <source>
        <dbReference type="EMBL" id="TRY90025.1"/>
    </source>
</evidence>
<name>A0A553QJC0_9TELE</name>
<dbReference type="AlphaFoldDB" id="A0A553QJC0"/>